<sequence>MRRFALALTAISAIGFTSGCSGEPVDMPDVVGMKLDDAQKAVEKAGFDDDVQVEGGGVFGIVVESNWTVCSQEPAVGSEVSDPPSLTVERDCGGDDAEGGRENSSSEDQEDTEDAQTEAPSESSAPVADQDLTVKNSPDLRALLASGNQAFDAHRAFATKHKGETIVFDGAVGLILPHGDYSTRFDYALYPGDYDGPHTQGPTFAFIDVNYYDFGLIGKKIPDSVDEGKNFRFTATVKGFQKRGGFIELDPVATEAR</sequence>
<dbReference type="Pfam" id="PF16127">
    <property type="entry name" value="DUF4839"/>
    <property type="match status" value="1"/>
</dbReference>
<feature type="compositionally biased region" description="Basic and acidic residues" evidence="1">
    <location>
        <begin position="88"/>
        <end position="101"/>
    </location>
</feature>
<protein>
    <submittedName>
        <fullName evidence="3">DUF4839 domain-containing protein</fullName>
    </submittedName>
</protein>
<keyword evidence="4" id="KW-1185">Reference proteome</keyword>
<feature type="compositionally biased region" description="Acidic residues" evidence="1">
    <location>
        <begin position="105"/>
        <end position="116"/>
    </location>
</feature>
<dbReference type="RefSeq" id="WP_191196435.1">
    <property type="nucleotide sequence ID" value="NZ_JACXYZ010000003.1"/>
</dbReference>
<evidence type="ECO:0000313" key="4">
    <source>
        <dbReference type="Proteomes" id="UP000618818"/>
    </source>
</evidence>
<dbReference type="PROSITE" id="PS51178">
    <property type="entry name" value="PASTA"/>
    <property type="match status" value="1"/>
</dbReference>
<dbReference type="InterPro" id="IPR005543">
    <property type="entry name" value="PASTA_dom"/>
</dbReference>
<feature type="domain" description="PASTA" evidence="2">
    <location>
        <begin position="22"/>
        <end position="90"/>
    </location>
</feature>
<dbReference type="CDD" id="cd06577">
    <property type="entry name" value="PASTA_pknB"/>
    <property type="match status" value="1"/>
</dbReference>
<organism evidence="3 4">
    <name type="scientific">Nocardioides cavernae</name>
    <dbReference type="NCBI Taxonomy" id="1921566"/>
    <lineage>
        <taxon>Bacteria</taxon>
        <taxon>Bacillati</taxon>
        <taxon>Actinomycetota</taxon>
        <taxon>Actinomycetes</taxon>
        <taxon>Propionibacteriales</taxon>
        <taxon>Nocardioidaceae</taxon>
        <taxon>Nocardioides</taxon>
    </lineage>
</organism>
<accession>A0ABR8NG62</accession>
<dbReference type="Proteomes" id="UP000618818">
    <property type="component" value="Unassembled WGS sequence"/>
</dbReference>
<gene>
    <name evidence="3" type="ORF">IEZ26_18255</name>
</gene>
<reference evidence="3 4" key="1">
    <citation type="submission" date="2020-09" db="EMBL/GenBank/DDBJ databases">
        <title>novel species in genus Nocardioides.</title>
        <authorList>
            <person name="Zhang G."/>
        </authorList>
    </citation>
    <scope>NUCLEOTIDE SEQUENCE [LARGE SCALE GENOMIC DNA]</scope>
    <source>
        <strain evidence="3 4">KCTC 39551</strain>
    </source>
</reference>
<dbReference type="SMART" id="SM00740">
    <property type="entry name" value="PASTA"/>
    <property type="match status" value="1"/>
</dbReference>
<comment type="caution">
    <text evidence="3">The sequence shown here is derived from an EMBL/GenBank/DDBJ whole genome shotgun (WGS) entry which is preliminary data.</text>
</comment>
<name>A0ABR8NG62_9ACTN</name>
<dbReference type="InterPro" id="IPR032290">
    <property type="entry name" value="DUF4839"/>
</dbReference>
<evidence type="ECO:0000313" key="3">
    <source>
        <dbReference type="EMBL" id="MBD3926572.1"/>
    </source>
</evidence>
<proteinExistence type="predicted"/>
<evidence type="ECO:0000259" key="2">
    <source>
        <dbReference type="PROSITE" id="PS51178"/>
    </source>
</evidence>
<dbReference type="PROSITE" id="PS51257">
    <property type="entry name" value="PROKAR_LIPOPROTEIN"/>
    <property type="match status" value="1"/>
</dbReference>
<evidence type="ECO:0000256" key="1">
    <source>
        <dbReference type="SAM" id="MobiDB-lite"/>
    </source>
</evidence>
<dbReference type="Pfam" id="PF03793">
    <property type="entry name" value="PASTA"/>
    <property type="match status" value="1"/>
</dbReference>
<dbReference type="Gene3D" id="3.30.10.20">
    <property type="match status" value="1"/>
</dbReference>
<dbReference type="EMBL" id="JACXYZ010000003">
    <property type="protein sequence ID" value="MBD3926572.1"/>
    <property type="molecule type" value="Genomic_DNA"/>
</dbReference>
<feature type="region of interest" description="Disordered" evidence="1">
    <location>
        <begin position="74"/>
        <end position="132"/>
    </location>
</feature>